<evidence type="ECO:0000313" key="1">
    <source>
        <dbReference type="EMBL" id="CCM20136.1"/>
    </source>
</evidence>
<dbReference type="EMBL" id="CALQ01001948">
    <property type="protein sequence ID" value="CCM20136.1"/>
    <property type="molecule type" value="Genomic_DNA"/>
</dbReference>
<proteinExistence type="predicted"/>
<reference evidence="1" key="1">
    <citation type="submission" date="2012-08" db="EMBL/GenBank/DDBJ databases">
        <title>Comparative genomics of metastatic and non-metastatic Leishmania guyanensis provides insights into polygenic factors involved in Leishmania RNA virus infection.</title>
        <authorList>
            <person name="Smith D."/>
            <person name="Hertz-Fowler C."/>
            <person name="Martin R."/>
            <person name="Dickens N."/>
            <person name="Fasel N."/>
            <person name="Falquet L."/>
            <person name="Beverley S."/>
            <person name="Zangger H."/>
            <person name="Calderon-Copete S."/>
            <person name="Mottram J."/>
            <person name="Xenarios I."/>
        </authorList>
    </citation>
    <scope>NUCLEOTIDE SEQUENCE</scope>
    <source>
        <strain evidence="1">MHOM/BR/75/M4147/SSU:IR2SAT-LUC</strain>
    </source>
</reference>
<dbReference type="AlphaFoldDB" id="A0A1E1J935"/>
<sequence>MRVSPLPLLCPSPFCGRPSLLHESRAGSCVAATARGGSCRERKEGEIGRRMRTISPPSLATCLSSTPYRPFAFSLFSPFLLSCLFVYPPSITEHAHVHLQSRIAAQEKHRAHVHAVPHASSGFYRSSFFASRCLSAALPLRTPEETLPNVDTFSLVRYAT</sequence>
<protein>
    <submittedName>
        <fullName evidence="1">Uncharacterized protein</fullName>
    </submittedName>
</protein>
<accession>A0A1E1J935</accession>
<organism evidence="1">
    <name type="scientific">Leishmania guyanensis</name>
    <dbReference type="NCBI Taxonomy" id="5670"/>
    <lineage>
        <taxon>Eukaryota</taxon>
        <taxon>Discoba</taxon>
        <taxon>Euglenozoa</taxon>
        <taxon>Kinetoplastea</taxon>
        <taxon>Metakinetoplastina</taxon>
        <taxon>Trypanosomatida</taxon>
        <taxon>Trypanosomatidae</taxon>
        <taxon>Leishmaniinae</taxon>
        <taxon>Leishmania</taxon>
        <taxon>Leishmania guyanensis species complex</taxon>
    </lineage>
</organism>
<gene>
    <name evidence="1" type="ORF">BN36_NA76180</name>
</gene>
<name>A0A1E1J935_LEIGU</name>